<name>A0A5B7TX66_9FLAO</name>
<evidence type="ECO:0000256" key="1">
    <source>
        <dbReference type="SAM" id="SignalP"/>
    </source>
</evidence>
<dbReference type="InterPro" id="IPR051532">
    <property type="entry name" value="Ester_Hydrolysis_Enzymes"/>
</dbReference>
<dbReference type="KEGG" id="fbe:FF125_15265"/>
<dbReference type="SUPFAM" id="SSF53474">
    <property type="entry name" value="alpha/beta-Hydrolases"/>
    <property type="match status" value="1"/>
</dbReference>
<dbReference type="GO" id="GO:0004622">
    <property type="term" value="F:phosphatidylcholine lysophospholipase activity"/>
    <property type="evidence" value="ECO:0007669"/>
    <property type="project" value="TreeGrafter"/>
</dbReference>
<dbReference type="InterPro" id="IPR013830">
    <property type="entry name" value="SGNH_hydro"/>
</dbReference>
<reference evidence="3 4" key="1">
    <citation type="submission" date="2019-05" db="EMBL/GenBank/DDBJ databases">
        <title>Algicella ahnfeltiae gen. nov., sp. nov., a novel marine bacterium of the family Flavobacteriaceae isolated from a red alga.</title>
        <authorList>
            <person name="Nedashkovskaya O.I."/>
            <person name="Kukhlevskiy A.D."/>
            <person name="Kim S.-G."/>
            <person name="Zhukova N.V."/>
            <person name="Mikhailov V.V."/>
        </authorList>
    </citation>
    <scope>NUCLEOTIDE SEQUENCE [LARGE SCALE GENOMIC DNA]</scope>
    <source>
        <strain evidence="3 4">10Alg115</strain>
    </source>
</reference>
<dbReference type="AlphaFoldDB" id="A0A5B7TX66"/>
<evidence type="ECO:0000313" key="4">
    <source>
        <dbReference type="Proteomes" id="UP000306229"/>
    </source>
</evidence>
<dbReference type="Pfam" id="PF13472">
    <property type="entry name" value="Lipase_GDSL_2"/>
    <property type="match status" value="2"/>
</dbReference>
<keyword evidence="4" id="KW-1185">Reference proteome</keyword>
<feature type="signal peptide" evidence="1">
    <location>
        <begin position="1"/>
        <end position="21"/>
    </location>
</feature>
<evidence type="ECO:0000259" key="2">
    <source>
        <dbReference type="Pfam" id="PF13472"/>
    </source>
</evidence>
<accession>A0A5B7TX66</accession>
<gene>
    <name evidence="3" type="ORF">FF125_15265</name>
</gene>
<proteinExistence type="predicted"/>
<feature type="domain" description="SGNH hydrolase-type esterase" evidence="2">
    <location>
        <begin position="29"/>
        <end position="203"/>
    </location>
</feature>
<dbReference type="EMBL" id="CP040749">
    <property type="protein sequence ID" value="QCX39736.1"/>
    <property type="molecule type" value="Genomic_DNA"/>
</dbReference>
<organism evidence="3 4">
    <name type="scientific">Aureibaculum algae</name>
    <dbReference type="NCBI Taxonomy" id="2584122"/>
    <lineage>
        <taxon>Bacteria</taxon>
        <taxon>Pseudomonadati</taxon>
        <taxon>Bacteroidota</taxon>
        <taxon>Flavobacteriia</taxon>
        <taxon>Flavobacteriales</taxon>
        <taxon>Flavobacteriaceae</taxon>
        <taxon>Aureibaculum</taxon>
    </lineage>
</organism>
<dbReference type="OrthoDB" id="9816001at2"/>
<dbReference type="SUPFAM" id="SSF52266">
    <property type="entry name" value="SGNH hydrolase"/>
    <property type="match status" value="2"/>
</dbReference>
<protein>
    <submittedName>
        <fullName evidence="3">G-D-S-L family lipolytic protein</fullName>
    </submittedName>
</protein>
<dbReference type="GO" id="GO:0006508">
    <property type="term" value="P:proteolysis"/>
    <property type="evidence" value="ECO:0007669"/>
    <property type="project" value="InterPro"/>
</dbReference>
<dbReference type="PANTHER" id="PTHR30383:SF5">
    <property type="entry name" value="SGNH HYDROLASE-TYPE ESTERASE DOMAIN-CONTAINING PROTEIN"/>
    <property type="match status" value="1"/>
</dbReference>
<dbReference type="GO" id="GO:0008236">
    <property type="term" value="F:serine-type peptidase activity"/>
    <property type="evidence" value="ECO:0007669"/>
    <property type="project" value="InterPro"/>
</dbReference>
<sequence>MKRTSKLLILFLLTFSVGLIAQEPIKIACVGNSITYGAGVVNREKNSYPAQLQELLGDKYEVKNFGVSGRTLLNKGNHPYTETKAYKEALNFIPDIVFMKLGTNDSKLGNRVYLGEFEKDYQDLIQSFKNINDKIRIVLLLPVPAFTVDTAKIWNPVIKNKIIPLTQSVAFNANVEVIDLYHLFVDKKDLLPDGIHPSGLGQTIIAKRLYEVIHQEHKKSINFFEDKDITIEKSENFNGYSLLNFKIDSTQCKIVVPKKVAKGNPWVLRARFWGHEPQTDIALLERGFHIAYCDVSSLYGSKLALKRWDNFYKLMTSSGLSKKVVLEGMSRGGLIIYNWAAKNPKKIAGIYADAPVLDGKSWPGGMGQGKLSKGDWGRFKKVYKLKNEKKLEKFKDNPIHKVKKIVKGGYPILHVVGDADKVVLISENTTLFEKKIKQFSGDIEVIHKPNTGHHPHSLQNPTPIVDFMLRATDQKVNFATIPSPSAEYRSAAGCTNGTDWWAQTHDIDSVVQTLKNIDVLLIGNSITQSWGSSGNRNYINSNAGTEAAKKYFKDITWMNAGISGDRTQHVLWRIEKGNYENANPKMVVVTIGVNNFRDNSALEIFEGIEKLITLTRVKFKNSKIIMLGPLPTGIDPTQKSRQKYNSVHKLLSAFKTPDNVKYYNLISLFIDEKGFLNEDYYSGDGIHLKPEGYAVWGKFIKEKYEQLLEEN</sequence>
<dbReference type="Proteomes" id="UP000306229">
    <property type="component" value="Chromosome"/>
</dbReference>
<feature type="domain" description="SGNH hydrolase-type esterase" evidence="2">
    <location>
        <begin position="521"/>
        <end position="695"/>
    </location>
</feature>
<dbReference type="RefSeq" id="WP_138950573.1">
    <property type="nucleotide sequence ID" value="NZ_CP040749.1"/>
</dbReference>
<dbReference type="PANTHER" id="PTHR30383">
    <property type="entry name" value="THIOESTERASE 1/PROTEASE 1/LYSOPHOSPHOLIPASE L1"/>
    <property type="match status" value="1"/>
</dbReference>
<keyword evidence="1" id="KW-0732">Signal</keyword>
<dbReference type="Gene3D" id="3.40.50.1820">
    <property type="entry name" value="alpha/beta hydrolase"/>
    <property type="match status" value="1"/>
</dbReference>
<dbReference type="InterPro" id="IPR036514">
    <property type="entry name" value="SGNH_hydro_sf"/>
</dbReference>
<evidence type="ECO:0000313" key="3">
    <source>
        <dbReference type="EMBL" id="QCX39736.1"/>
    </source>
</evidence>
<dbReference type="Gene3D" id="3.40.50.1110">
    <property type="entry name" value="SGNH hydrolase"/>
    <property type="match status" value="2"/>
</dbReference>
<dbReference type="InterPro" id="IPR029058">
    <property type="entry name" value="AB_hydrolase_fold"/>
</dbReference>
<feature type="chain" id="PRO_5022780998" evidence="1">
    <location>
        <begin position="22"/>
        <end position="711"/>
    </location>
</feature>